<proteinExistence type="predicted"/>
<feature type="region of interest" description="Disordered" evidence="1">
    <location>
        <begin position="140"/>
        <end position="174"/>
    </location>
</feature>
<feature type="compositionally biased region" description="Basic and acidic residues" evidence="1">
    <location>
        <begin position="48"/>
        <end position="57"/>
    </location>
</feature>
<reference evidence="3 4" key="1">
    <citation type="submission" date="2022-11" db="UniProtKB">
        <authorList>
            <consortium name="WormBaseParasite"/>
        </authorList>
    </citation>
    <scope>IDENTIFICATION</scope>
</reference>
<keyword evidence="2" id="KW-1185">Reference proteome</keyword>
<protein>
    <submittedName>
        <fullName evidence="3 4">Neuroguidin</fullName>
    </submittedName>
</protein>
<sequence>MRARPELMDLSDIEEESTPRNQKGKSSKQKQTKKYVPPKLVPMPYTGDQREKEERKLERARKRALQSNLVKELRSQYGEAPEEVVDQFSTAKMSRAFEEKQKYEERNYTRLKTTKEEMNEIKRKRQMNVLDELLSFGDYLPEGSKKSHGVSSKKGAKGKFQRKSKKKWRNFRKG</sequence>
<evidence type="ECO:0000313" key="4">
    <source>
        <dbReference type="WBParaSite" id="ACRNAN_scaffold8619.g10573.t1"/>
    </source>
</evidence>
<accession>A0A914EIH8</accession>
<evidence type="ECO:0000313" key="3">
    <source>
        <dbReference type="WBParaSite" id="ACRNAN_Path_1041.g3998.t1"/>
    </source>
</evidence>
<name>A0A914EIH8_9BILA</name>
<evidence type="ECO:0000313" key="2">
    <source>
        <dbReference type="Proteomes" id="UP000887540"/>
    </source>
</evidence>
<feature type="compositionally biased region" description="Basic residues" evidence="1">
    <location>
        <begin position="22"/>
        <end position="33"/>
    </location>
</feature>
<feature type="compositionally biased region" description="Basic residues" evidence="1">
    <location>
        <begin position="154"/>
        <end position="174"/>
    </location>
</feature>
<feature type="region of interest" description="Disordered" evidence="1">
    <location>
        <begin position="1"/>
        <end position="65"/>
    </location>
</feature>
<evidence type="ECO:0000256" key="1">
    <source>
        <dbReference type="SAM" id="MobiDB-lite"/>
    </source>
</evidence>
<dbReference type="WBParaSite" id="ACRNAN_scaffold8619.g10573.t1">
    <property type="protein sequence ID" value="ACRNAN_scaffold8619.g10573.t1"/>
    <property type="gene ID" value="ACRNAN_scaffold8619.g10573"/>
</dbReference>
<dbReference type="WBParaSite" id="ACRNAN_Path_1041.g3998.t1">
    <property type="protein sequence ID" value="ACRNAN_Path_1041.g3998.t1"/>
    <property type="gene ID" value="ACRNAN_Path_1041.g3998"/>
</dbReference>
<dbReference type="AlphaFoldDB" id="A0A914EIH8"/>
<organism evidence="2 4">
    <name type="scientific">Acrobeloides nanus</name>
    <dbReference type="NCBI Taxonomy" id="290746"/>
    <lineage>
        <taxon>Eukaryota</taxon>
        <taxon>Metazoa</taxon>
        <taxon>Ecdysozoa</taxon>
        <taxon>Nematoda</taxon>
        <taxon>Chromadorea</taxon>
        <taxon>Rhabditida</taxon>
        <taxon>Tylenchina</taxon>
        <taxon>Cephalobomorpha</taxon>
        <taxon>Cephaloboidea</taxon>
        <taxon>Cephalobidae</taxon>
        <taxon>Acrobeloides</taxon>
    </lineage>
</organism>
<dbReference type="Proteomes" id="UP000887540">
    <property type="component" value="Unplaced"/>
</dbReference>